<name>A0A0K2ZNZ7_9XANT</name>
<evidence type="ECO:0000259" key="2">
    <source>
        <dbReference type="Pfam" id="PF20410"/>
    </source>
</evidence>
<evidence type="ECO:0000313" key="4">
    <source>
        <dbReference type="Proteomes" id="UP000045978"/>
    </source>
</evidence>
<dbReference type="InterPro" id="IPR029058">
    <property type="entry name" value="AB_hydrolase_fold"/>
</dbReference>
<sequence length="930" mass="98245">MPSLVEHQQQRALLDQLRASSDPHVQQQAAQLQQLYHDREMAGVADDVYDAAKGQGRPDAGWMRASEHLDKLREYAPQLHLTNDQIKELLHPKESGFRAEIYLPDPVVLGPGYKPVLVFKGSSGQVLTPDGLHETTGEDFLANNFPQSVGLQTDYYDRAMKLASTLKIRDHLDFELAGHSLGGGMASAAAAVTGVHTTTFNAAGLHPITAQRFAQENGLPVYDTQKNVVAYQVAGEILNDGIQQNIHRLDAFRREELGAVLKDTSVLLKDLPQGRALLASELDASVPRYAQPSVHAFLDRLEQGDTAQLLHELPLAAGQPQPLLAAKRREHPDDPGSSPVDRERHLSLHEVSNFAGPMLTTLALGAQGAQAGLHAGQLVDAAGRVAGRGMDEAGDATRASTQFGADASVQATHALGAAAAGAVLHAADAAASVRQGLGHSDAHVDRLQGEVQSGAALLGSGALRQAARWLPEGLREQADAQAERLAQAAAQAQQRQQAEAAQALHAASQDAQRLREVAHEAAQGIEARSERLGQVQHAAIAGAGAVVDRALDSAGRQTQHLAAQAPAVSAGLAATVSAGTAANVQYNPLFATANVVNMAGTSVLVRETGASAKEATDRHLMTETVVPSLDARIQDIAHKARQQLAPERGGPQAQAAGTTAPERDAQNDHAPPLPRASAPQHAAPAVSSLPMDLRDPAHPGHPEFSKTLREVHYMEASRGIASGPHSEKVAAALLVQGEREGLRITNVAMGPDGQVQGLQRFSAFDPPKTVQVDPGQAQSVEMHDYASQWAQLRSPHLVSQAPPAERSDEQAQGIAALSAADQAMFARIRKDVPAHIDNGHVAQAMLNAKQAGIDDAGKIDRVLMAGDALWVAGATAGFRAATDVSQPSAPMQDTVQQAQALNQQREQQLAMEAQQRQQEGPGGRGGPVIG</sequence>
<proteinExistence type="predicted"/>
<protein>
    <recommendedName>
        <fullName evidence="2">X-Tfes XVIPCD domain-containing protein</fullName>
    </recommendedName>
</protein>
<dbReference type="Proteomes" id="UP000045978">
    <property type="component" value="Unassembled WGS sequence"/>
</dbReference>
<organism evidence="3 4">
    <name type="scientific">Xanthomonas graminis pv. phlei</name>
    <dbReference type="NCBI Taxonomy" id="487906"/>
    <lineage>
        <taxon>Bacteria</taxon>
        <taxon>Pseudomonadati</taxon>
        <taxon>Pseudomonadota</taxon>
        <taxon>Gammaproteobacteria</taxon>
        <taxon>Lysobacterales</taxon>
        <taxon>Lysobacteraceae</taxon>
        <taxon>Xanthomonas</taxon>
        <taxon>Xanthomonas translucens group</taxon>
        <taxon>Xanthomonas graminis</taxon>
    </lineage>
</organism>
<dbReference type="Pfam" id="PF20410">
    <property type="entry name" value="X-Tfes_XVIPCD"/>
    <property type="match status" value="1"/>
</dbReference>
<feature type="compositionally biased region" description="Basic and acidic residues" evidence="1">
    <location>
        <begin position="692"/>
        <end position="704"/>
    </location>
</feature>
<feature type="compositionally biased region" description="Low complexity" evidence="1">
    <location>
        <begin position="896"/>
        <end position="919"/>
    </location>
</feature>
<feature type="compositionally biased region" description="Low complexity" evidence="1">
    <location>
        <begin position="649"/>
        <end position="660"/>
    </location>
</feature>
<feature type="region of interest" description="Disordered" evidence="1">
    <location>
        <begin position="884"/>
        <end position="930"/>
    </location>
</feature>
<feature type="domain" description="X-Tfes XVIPCD" evidence="2">
    <location>
        <begin position="694"/>
        <end position="791"/>
    </location>
</feature>
<feature type="compositionally biased region" description="Polar residues" evidence="1">
    <location>
        <begin position="884"/>
        <end position="895"/>
    </location>
</feature>
<evidence type="ECO:0000256" key="1">
    <source>
        <dbReference type="SAM" id="MobiDB-lite"/>
    </source>
</evidence>
<dbReference type="EMBL" id="CXOJ01000025">
    <property type="protein sequence ID" value="CTP86692.1"/>
    <property type="molecule type" value="Genomic_DNA"/>
</dbReference>
<feature type="compositionally biased region" description="Gly residues" evidence="1">
    <location>
        <begin position="920"/>
        <end position="930"/>
    </location>
</feature>
<reference evidence="3 4" key="1">
    <citation type="submission" date="2015-07" db="EMBL/GenBank/DDBJ databases">
        <authorList>
            <person name="Noorani M."/>
        </authorList>
    </citation>
    <scope>NUCLEOTIDE SEQUENCE [LARGE SCALE GENOMIC DNA]</scope>
    <source>
        <strain evidence="3">LMG730</strain>
    </source>
</reference>
<evidence type="ECO:0000313" key="3">
    <source>
        <dbReference type="EMBL" id="CTP86692.1"/>
    </source>
</evidence>
<feature type="region of interest" description="Disordered" evidence="1">
    <location>
        <begin position="640"/>
        <end position="704"/>
    </location>
</feature>
<dbReference type="SUPFAM" id="SSF53474">
    <property type="entry name" value="alpha/beta-Hydrolases"/>
    <property type="match status" value="1"/>
</dbReference>
<dbReference type="AlphaFoldDB" id="A0A0K2ZNZ7"/>
<gene>
    <name evidence="3" type="ORF">XTPLMG730_1551</name>
</gene>
<dbReference type="Pfam" id="PF26363">
    <property type="entry name" value="Phospholipase-like"/>
    <property type="match status" value="1"/>
</dbReference>
<dbReference type="InterPro" id="IPR046519">
    <property type="entry name" value="X-Tfes_XVIPCD"/>
</dbReference>
<accession>A0A0K2ZNZ7</accession>
<dbReference type="RefSeq" id="WP_237651024.1">
    <property type="nucleotide sequence ID" value="NZ_CP076251.1"/>
</dbReference>